<sequence>MEKLYIFIFVLFLGIGNAFGQCSDNGTLKNSGAGEIFIFSDLINCPNGDVVIDEAGGEGILRFASDVTLNSLTINFQNGNKPIKIEIPVGVTVTIIDGVTFGGQPNKDKFLIVEGTLDVGGTLDLGEIEFEIDGTGTINAERIVGASDTSCTDGENGGTGTCPTINAESCDGSGLCNDSALPIELKTFTASMSNHNVQLDWITAKEENFSHFELERSTDQKNFEAFGIVQGLGESMSDVSYAFTDSDAPYGIVYYRLKAVDIDDTFEYSPVISIENGFNGQLSVFPNPIESVANIKIRVPEAFKENLSYLALYDLQGSMVQEFIGFDPSKDLEIKQALKSGMYLLKVQHNGLEENIRVVVK</sequence>
<keyword evidence="3" id="KW-1185">Reference proteome</keyword>
<dbReference type="RefSeq" id="WP_201430846.1">
    <property type="nucleotide sequence ID" value="NZ_JAEQBW010000003.1"/>
</dbReference>
<dbReference type="Proteomes" id="UP000611723">
    <property type="component" value="Unassembled WGS sequence"/>
</dbReference>
<organism evidence="2 3">
    <name type="scientific">Marivirga aurantiaca</name>
    <dbReference type="NCBI Taxonomy" id="2802615"/>
    <lineage>
        <taxon>Bacteria</taxon>
        <taxon>Pseudomonadati</taxon>
        <taxon>Bacteroidota</taxon>
        <taxon>Cytophagia</taxon>
        <taxon>Cytophagales</taxon>
        <taxon>Marivirgaceae</taxon>
        <taxon>Marivirga</taxon>
    </lineage>
</organism>
<evidence type="ECO:0000313" key="3">
    <source>
        <dbReference type="Proteomes" id="UP000611723"/>
    </source>
</evidence>
<dbReference type="EMBL" id="JAEQBW010000003">
    <property type="protein sequence ID" value="MBK6265170.1"/>
    <property type="molecule type" value="Genomic_DNA"/>
</dbReference>
<dbReference type="AlphaFoldDB" id="A0A934WYH7"/>
<evidence type="ECO:0000313" key="2">
    <source>
        <dbReference type="EMBL" id="MBK6265170.1"/>
    </source>
</evidence>
<reference evidence="2" key="1">
    <citation type="submission" date="2021-01" db="EMBL/GenBank/DDBJ databases">
        <title>Marivirga aurantiaca sp. nov., isolated from intertidal surface sediments.</title>
        <authorList>
            <person name="Zhang M."/>
        </authorList>
    </citation>
    <scope>NUCLEOTIDE SEQUENCE</scope>
    <source>
        <strain evidence="2">S37H4</strain>
    </source>
</reference>
<dbReference type="InterPro" id="IPR013783">
    <property type="entry name" value="Ig-like_fold"/>
</dbReference>
<name>A0A934WYH7_9BACT</name>
<dbReference type="InterPro" id="IPR026444">
    <property type="entry name" value="Secre_tail"/>
</dbReference>
<accession>A0A934WYH7</accession>
<protein>
    <submittedName>
        <fullName evidence="2">T9SS type A sorting domain-containing protein</fullName>
    </submittedName>
</protein>
<feature type="domain" description="Secretion system C-terminal sorting" evidence="1">
    <location>
        <begin position="284"/>
        <end position="353"/>
    </location>
</feature>
<dbReference type="NCBIfam" id="TIGR04183">
    <property type="entry name" value="Por_Secre_tail"/>
    <property type="match status" value="1"/>
</dbReference>
<evidence type="ECO:0000259" key="1">
    <source>
        <dbReference type="Pfam" id="PF18962"/>
    </source>
</evidence>
<gene>
    <name evidence="2" type="ORF">JKA74_08980</name>
</gene>
<proteinExistence type="predicted"/>
<dbReference type="Gene3D" id="2.60.40.10">
    <property type="entry name" value="Immunoglobulins"/>
    <property type="match status" value="1"/>
</dbReference>
<dbReference type="Pfam" id="PF18962">
    <property type="entry name" value="Por_Secre_tail"/>
    <property type="match status" value="1"/>
</dbReference>
<comment type="caution">
    <text evidence="2">The sequence shown here is derived from an EMBL/GenBank/DDBJ whole genome shotgun (WGS) entry which is preliminary data.</text>
</comment>